<comment type="caution">
    <text evidence="1">The sequence shown here is derived from an EMBL/GenBank/DDBJ whole genome shotgun (WGS) entry which is preliminary data.</text>
</comment>
<reference evidence="1 2" key="1">
    <citation type="submission" date="2024-09" db="EMBL/GenBank/DDBJ databases">
        <authorList>
            <person name="Sun Q."/>
            <person name="Mori K."/>
        </authorList>
    </citation>
    <scope>NUCLEOTIDE SEQUENCE [LARGE SCALE GENOMIC DNA]</scope>
    <source>
        <strain evidence="1 2">TBRC 1432</strain>
    </source>
</reference>
<proteinExistence type="predicted"/>
<organism evidence="1 2">
    <name type="scientific">Kutzneria chonburiensis</name>
    <dbReference type="NCBI Taxonomy" id="1483604"/>
    <lineage>
        <taxon>Bacteria</taxon>
        <taxon>Bacillati</taxon>
        <taxon>Actinomycetota</taxon>
        <taxon>Actinomycetes</taxon>
        <taxon>Pseudonocardiales</taxon>
        <taxon>Pseudonocardiaceae</taxon>
        <taxon>Kutzneria</taxon>
    </lineage>
</organism>
<keyword evidence="2" id="KW-1185">Reference proteome</keyword>
<evidence type="ECO:0008006" key="3">
    <source>
        <dbReference type="Google" id="ProtNLM"/>
    </source>
</evidence>
<evidence type="ECO:0000313" key="1">
    <source>
        <dbReference type="EMBL" id="MFC0546930.1"/>
    </source>
</evidence>
<dbReference type="Proteomes" id="UP001589810">
    <property type="component" value="Unassembled WGS sequence"/>
</dbReference>
<dbReference type="RefSeq" id="WP_273937169.1">
    <property type="nucleotide sequence ID" value="NZ_CP097263.1"/>
</dbReference>
<sequence length="108" mass="12053">MAFEFKPDSAGLREYLKTNPELRAVLERVARTGLAYARSIAPVGDPATDPDSGAYRDSLYAEIHVSPSRMSVRVGSTDYKRYWVENGAAHMPKLRVLGRTLDHMAKDI</sequence>
<evidence type="ECO:0000313" key="2">
    <source>
        <dbReference type="Proteomes" id="UP001589810"/>
    </source>
</evidence>
<dbReference type="EMBL" id="JBHLUD010000013">
    <property type="protein sequence ID" value="MFC0546930.1"/>
    <property type="molecule type" value="Genomic_DNA"/>
</dbReference>
<name>A0ABV6N4C1_9PSEU</name>
<protein>
    <recommendedName>
        <fullName evidence="3">HK97 gp10 family phage protein</fullName>
    </recommendedName>
</protein>
<gene>
    <name evidence="1" type="ORF">ACFFH7_35850</name>
</gene>
<accession>A0ABV6N4C1</accession>